<dbReference type="Gene3D" id="3.40.50.1820">
    <property type="entry name" value="alpha/beta hydrolase"/>
    <property type="match status" value="1"/>
</dbReference>
<dbReference type="Proteomes" id="UP000054558">
    <property type="component" value="Unassembled WGS sequence"/>
</dbReference>
<evidence type="ECO:0000256" key="1">
    <source>
        <dbReference type="SAM" id="MobiDB-lite"/>
    </source>
</evidence>
<feature type="compositionally biased region" description="Basic and acidic residues" evidence="1">
    <location>
        <begin position="424"/>
        <end position="443"/>
    </location>
</feature>
<dbReference type="PROSITE" id="PS50330">
    <property type="entry name" value="UIM"/>
    <property type="match status" value="1"/>
</dbReference>
<dbReference type="SUPFAM" id="SSF53474">
    <property type="entry name" value="alpha/beta-Hydrolases"/>
    <property type="match status" value="1"/>
</dbReference>
<dbReference type="STRING" id="105231.A0A1Y1IAR7"/>
<sequence length="479" mass="53063">MDQLVNFVIRPPRAQYEPLEDLLGPHFAIRGRRFRRDDLSIVNARGHLLMCSFYRPYSVPEGVQLPCVIYNHGNSGCRCDANEAVCMLLPSNITVFAYDFSGSGLSEGEYVSLGYYEKEDLKAVVEYLRLEGKTSKIGLWGRSMGAHTCLQYGAGDPSIAGMVVDSPFSRLHDLMLELTGTYRIRVPRSMVKMALQYMRKLIQKKAAFDITELDVLKSAPSTFIPVLFGHARGDMFIPPHHSQDIYKEYAGDKNIIEFEGDHNSARPRFYYDSISIFFINVLQPPDLPGAAVADFVDDGAPEDISPEQQSLLYELMAHPGAHPQYEDPATVSQLKELEVAATPDEAAAPSEDVLHQSGRRWQMTQTVLPNAATAQDALWDDDPEMSEFLRRQSMGEDFAPLPSSSHTEEEMLMAAIAASLAESSLRDESGGAPIEKKNDREGVDQLLGSTVEKPLTSKQGSAASPQRIEVKNGLSGKHT</sequence>
<dbReference type="InterPro" id="IPR052920">
    <property type="entry name" value="DNA-binding_regulatory"/>
</dbReference>
<protein>
    <recommendedName>
        <fullName evidence="2">Serine aminopeptidase S33 domain-containing protein</fullName>
    </recommendedName>
</protein>
<dbReference type="EMBL" id="DF237203">
    <property type="protein sequence ID" value="GAQ85786.1"/>
    <property type="molecule type" value="Genomic_DNA"/>
</dbReference>
<name>A0A1Y1IAR7_KLENI</name>
<dbReference type="OrthoDB" id="10249433at2759"/>
<accession>A0A1Y1IAR7</accession>
<proteinExistence type="predicted"/>
<keyword evidence="4" id="KW-1185">Reference proteome</keyword>
<dbReference type="Pfam" id="PF12146">
    <property type="entry name" value="Hydrolase_4"/>
    <property type="match status" value="1"/>
</dbReference>
<evidence type="ECO:0000313" key="3">
    <source>
        <dbReference type="EMBL" id="GAQ85786.1"/>
    </source>
</evidence>
<organism evidence="3 4">
    <name type="scientific">Klebsormidium nitens</name>
    <name type="common">Green alga</name>
    <name type="synonym">Ulothrix nitens</name>
    <dbReference type="NCBI Taxonomy" id="105231"/>
    <lineage>
        <taxon>Eukaryota</taxon>
        <taxon>Viridiplantae</taxon>
        <taxon>Streptophyta</taxon>
        <taxon>Klebsormidiophyceae</taxon>
        <taxon>Klebsormidiales</taxon>
        <taxon>Klebsormidiaceae</taxon>
        <taxon>Klebsormidium</taxon>
    </lineage>
</organism>
<dbReference type="InterPro" id="IPR022742">
    <property type="entry name" value="Hydrolase_4"/>
</dbReference>
<gene>
    <name evidence="3" type="ORF">KFL_002540200</name>
</gene>
<dbReference type="OMA" id="CSHYLPQ"/>
<feature type="region of interest" description="Disordered" evidence="1">
    <location>
        <begin position="423"/>
        <end position="479"/>
    </location>
</feature>
<dbReference type="InterPro" id="IPR029058">
    <property type="entry name" value="AB_hydrolase_fold"/>
</dbReference>
<evidence type="ECO:0000259" key="2">
    <source>
        <dbReference type="Pfam" id="PF12146"/>
    </source>
</evidence>
<evidence type="ECO:0000313" key="4">
    <source>
        <dbReference type="Proteomes" id="UP000054558"/>
    </source>
</evidence>
<feature type="domain" description="Serine aminopeptidase S33" evidence="2">
    <location>
        <begin position="84"/>
        <end position="201"/>
    </location>
</feature>
<dbReference type="PANTHER" id="PTHR43358">
    <property type="entry name" value="ALPHA/BETA-HYDROLASE"/>
    <property type="match status" value="1"/>
</dbReference>
<dbReference type="AlphaFoldDB" id="A0A1Y1IAR7"/>
<dbReference type="InterPro" id="IPR003903">
    <property type="entry name" value="UIM_dom"/>
</dbReference>
<reference evidence="3 4" key="1">
    <citation type="journal article" date="2014" name="Nat. Commun.">
        <title>Klebsormidium flaccidum genome reveals primary factors for plant terrestrial adaptation.</title>
        <authorList>
            <person name="Hori K."/>
            <person name="Maruyama F."/>
            <person name="Fujisawa T."/>
            <person name="Togashi T."/>
            <person name="Yamamoto N."/>
            <person name="Seo M."/>
            <person name="Sato S."/>
            <person name="Yamada T."/>
            <person name="Mori H."/>
            <person name="Tajima N."/>
            <person name="Moriyama T."/>
            <person name="Ikeuchi M."/>
            <person name="Watanabe M."/>
            <person name="Wada H."/>
            <person name="Kobayashi K."/>
            <person name="Saito M."/>
            <person name="Masuda T."/>
            <person name="Sasaki-Sekimoto Y."/>
            <person name="Mashiguchi K."/>
            <person name="Awai K."/>
            <person name="Shimojima M."/>
            <person name="Masuda S."/>
            <person name="Iwai M."/>
            <person name="Nobusawa T."/>
            <person name="Narise T."/>
            <person name="Kondo S."/>
            <person name="Saito H."/>
            <person name="Sato R."/>
            <person name="Murakawa M."/>
            <person name="Ihara Y."/>
            <person name="Oshima-Yamada Y."/>
            <person name="Ohtaka K."/>
            <person name="Satoh M."/>
            <person name="Sonobe K."/>
            <person name="Ishii M."/>
            <person name="Ohtani R."/>
            <person name="Kanamori-Sato M."/>
            <person name="Honoki R."/>
            <person name="Miyazaki D."/>
            <person name="Mochizuki H."/>
            <person name="Umetsu J."/>
            <person name="Higashi K."/>
            <person name="Shibata D."/>
            <person name="Kamiya Y."/>
            <person name="Sato N."/>
            <person name="Nakamura Y."/>
            <person name="Tabata S."/>
            <person name="Ida S."/>
            <person name="Kurokawa K."/>
            <person name="Ohta H."/>
        </authorList>
    </citation>
    <scope>NUCLEOTIDE SEQUENCE [LARGE SCALE GENOMIC DNA]</scope>
    <source>
        <strain evidence="3 4">NIES-2285</strain>
    </source>
</reference>
<dbReference type="PANTHER" id="PTHR43358:SF4">
    <property type="entry name" value="ALPHA_BETA HYDROLASE FOLD-1 DOMAIN-CONTAINING PROTEIN"/>
    <property type="match status" value="1"/>
</dbReference>